<reference evidence="4" key="2">
    <citation type="journal article" date="2023" name="Nat. Commun.">
        <title>Cultivation of marine bacteria of the SAR202 clade.</title>
        <authorList>
            <person name="Lim Y."/>
            <person name="Seo J.H."/>
            <person name="Giovannoni S.J."/>
            <person name="Kang I."/>
            <person name="Cho J.C."/>
        </authorList>
    </citation>
    <scope>NUCLEOTIDE SEQUENCE</scope>
    <source>
        <strain evidence="4">JH1073</strain>
    </source>
</reference>
<evidence type="ECO:0000313" key="6">
    <source>
        <dbReference type="Proteomes" id="UP001321249"/>
    </source>
</evidence>
<feature type="domain" description="Methyltransferase putative zinc binding" evidence="1">
    <location>
        <begin position="9"/>
        <end position="70"/>
    </location>
</feature>
<keyword evidence="4" id="KW-0808">Transferase</keyword>
<dbReference type="AlphaFoldDB" id="A0AAJ5ZCS8"/>
<dbReference type="Gene3D" id="6.20.50.110">
    <property type="entry name" value="Methyltransferase, zinc-binding domain"/>
    <property type="match status" value="1"/>
</dbReference>
<accession>A0AAJ5ZCS8</accession>
<protein>
    <submittedName>
        <fullName evidence="4">Methyltransferase domain-containing protein</fullName>
    </submittedName>
</protein>
<dbReference type="Proteomes" id="UP001219901">
    <property type="component" value="Chromosome"/>
</dbReference>
<dbReference type="CDD" id="cd02440">
    <property type="entry name" value="AdoMet_MTases"/>
    <property type="match status" value="1"/>
</dbReference>
<keyword evidence="4" id="KW-0489">Methyltransferase</keyword>
<dbReference type="InterPro" id="IPR038576">
    <property type="entry name" value="Methyltransf_Zn-bd_dom_put_sf"/>
</dbReference>
<dbReference type="InterPro" id="IPR013691">
    <property type="entry name" value="MeTrfase_14"/>
</dbReference>
<organism evidence="4 5">
    <name type="scientific">Candidatus Lucifugimonas marina</name>
    <dbReference type="NCBI Taxonomy" id="3038979"/>
    <lineage>
        <taxon>Bacteria</taxon>
        <taxon>Bacillati</taxon>
        <taxon>Chloroflexota</taxon>
        <taxon>Dehalococcoidia</taxon>
        <taxon>SAR202 cluster</taxon>
        <taxon>Candidatus Lucifugimonadales</taxon>
        <taxon>Candidatus Lucifugimonadaceae</taxon>
        <taxon>Candidatus Lucifugimonas</taxon>
    </lineage>
</organism>
<dbReference type="Gene3D" id="6.10.250.3100">
    <property type="match status" value="1"/>
</dbReference>
<dbReference type="PANTHER" id="PTHR43861:SF5">
    <property type="entry name" value="BLL5978 PROTEIN"/>
    <property type="match status" value="1"/>
</dbReference>
<feature type="domain" description="C-methyltransferase" evidence="2">
    <location>
        <begin position="251"/>
        <end position="407"/>
    </location>
</feature>
<dbReference type="EMBL" id="CP046147">
    <property type="protein sequence ID" value="WFG38859.1"/>
    <property type="molecule type" value="Genomic_DNA"/>
</dbReference>
<proteinExistence type="predicted"/>
<dbReference type="PANTHER" id="PTHR43861">
    <property type="entry name" value="TRANS-ACONITATE 2-METHYLTRANSFERASE-RELATED"/>
    <property type="match status" value="1"/>
</dbReference>
<evidence type="ECO:0000313" key="3">
    <source>
        <dbReference type="EMBL" id="MDG0866427.1"/>
    </source>
</evidence>
<evidence type="ECO:0000259" key="2">
    <source>
        <dbReference type="Pfam" id="PF08484"/>
    </source>
</evidence>
<dbReference type="Pfam" id="PF13489">
    <property type="entry name" value="Methyltransf_23"/>
    <property type="match status" value="1"/>
</dbReference>
<dbReference type="GO" id="GO:0032259">
    <property type="term" value="P:methylation"/>
    <property type="evidence" value="ECO:0007669"/>
    <property type="project" value="UniProtKB-KW"/>
</dbReference>
<evidence type="ECO:0000313" key="5">
    <source>
        <dbReference type="Proteomes" id="UP001219901"/>
    </source>
</evidence>
<dbReference type="Proteomes" id="UP001321249">
    <property type="component" value="Unassembled WGS sequence"/>
</dbReference>
<keyword evidence="5" id="KW-1185">Reference proteome</keyword>
<dbReference type="Gene3D" id="3.40.50.720">
    <property type="entry name" value="NAD(P)-binding Rossmann-like Domain"/>
    <property type="match status" value="1"/>
</dbReference>
<evidence type="ECO:0000259" key="1">
    <source>
        <dbReference type="Pfam" id="PF08421"/>
    </source>
</evidence>
<dbReference type="Gene3D" id="3.40.50.150">
    <property type="entry name" value="Vaccinia Virus protein VP39"/>
    <property type="match status" value="1"/>
</dbReference>
<dbReference type="Pfam" id="PF08421">
    <property type="entry name" value="Methyltransf_13"/>
    <property type="match status" value="1"/>
</dbReference>
<sequence>MSDRIVESCRMCESSDLESVLDLGSTPPSDNFLTLEQLNKSETYYPLRLVCCKSCGLSQLSYVVDRETLFNPDYPYESGTSKFFRDHFEEMAASVTGKLNLAADDLAIDVGSNVGILTAAFQRNGVRSLGVEPVGRLAEKANMAGAETVHAFFDPDIGQKVRDSHGAASVITATNVFAHIDDLNAFVETIKILLKPTGVFVSESPYLLDLVQNLEYDTIYHEHLSYYSVAPMRSFFDRHGMEIIDVHPVDMHGGSLRTYVAFKGAHEVSESVGRYLANEKEQRLQDPEALKKFGAKAAAHKAELFEFLYELKREGKRIVGIGAPAKGNTFLNYCNIGPEILECLTEKAEAKVGLFAPGTHIPVLGDDFLENEQPDFGLLLSWNLKNEIMNNLSAFSAAGGKFIIPIPNIEII</sequence>
<dbReference type="Pfam" id="PF08484">
    <property type="entry name" value="Methyltransf_14"/>
    <property type="match status" value="1"/>
</dbReference>
<dbReference type="InterPro" id="IPR029063">
    <property type="entry name" value="SAM-dependent_MTases_sf"/>
</dbReference>
<dbReference type="SUPFAM" id="SSF53335">
    <property type="entry name" value="S-adenosyl-L-methionine-dependent methyltransferases"/>
    <property type="match status" value="1"/>
</dbReference>
<gene>
    <name evidence="3" type="ORF">GKO46_04990</name>
    <name evidence="4" type="ORF">GKO48_04270</name>
</gene>
<name>A0AAJ5ZCS8_9CHLR</name>
<reference evidence="5" key="3">
    <citation type="submission" date="2023-06" db="EMBL/GenBank/DDBJ databases">
        <title>Pangenomics reveal diversification of enzyme families and niche specialization in globally abundant SAR202 bacteria.</title>
        <authorList>
            <person name="Saw J.H.W."/>
        </authorList>
    </citation>
    <scope>NUCLEOTIDE SEQUENCE [LARGE SCALE GENOMIC DNA]</scope>
    <source>
        <strain evidence="5">JH1073</strain>
    </source>
</reference>
<dbReference type="InterPro" id="IPR013630">
    <property type="entry name" value="Methyltransf_Zn-bd_dom_put"/>
</dbReference>
<dbReference type="EMBL" id="WMBE01000001">
    <property type="protein sequence ID" value="MDG0866427.1"/>
    <property type="molecule type" value="Genomic_DNA"/>
</dbReference>
<dbReference type="GO" id="GO:0008168">
    <property type="term" value="F:methyltransferase activity"/>
    <property type="evidence" value="ECO:0007669"/>
    <property type="project" value="UniProtKB-KW"/>
</dbReference>
<evidence type="ECO:0000313" key="4">
    <source>
        <dbReference type="EMBL" id="WFG38859.1"/>
    </source>
</evidence>
<reference evidence="5 6" key="1">
    <citation type="submission" date="2019-11" db="EMBL/GenBank/DDBJ databases">
        <authorList>
            <person name="Cho J.-C."/>
        </authorList>
    </citation>
    <scope>NUCLEOTIDE SEQUENCE [LARGE SCALE GENOMIC DNA]</scope>
    <source>
        <strain evidence="4 5">JH1073</strain>
        <strain evidence="3 6">JH702</strain>
    </source>
</reference>